<reference evidence="2 3" key="1">
    <citation type="submission" date="2019-03" db="EMBL/GenBank/DDBJ databases">
        <title>Ramlibacter henchirensis DSM 14656, whole genome shotgun sequence.</title>
        <authorList>
            <person name="Zhang X."/>
            <person name="Feng G."/>
            <person name="Zhu H."/>
        </authorList>
    </citation>
    <scope>NUCLEOTIDE SEQUENCE [LARGE SCALE GENOMIC DNA]</scope>
    <source>
        <strain evidence="2 3">DSM 14656</strain>
    </source>
</reference>
<proteinExistence type="predicted"/>
<evidence type="ECO:0000313" key="2">
    <source>
        <dbReference type="EMBL" id="TFZ06451.1"/>
    </source>
</evidence>
<accession>A0A4Z0C585</accession>
<keyword evidence="1" id="KW-1133">Transmembrane helix</keyword>
<dbReference type="EMBL" id="SMLM01000001">
    <property type="protein sequence ID" value="TFZ06451.1"/>
    <property type="molecule type" value="Genomic_DNA"/>
</dbReference>
<keyword evidence="1" id="KW-0812">Transmembrane</keyword>
<dbReference type="Proteomes" id="UP000298180">
    <property type="component" value="Unassembled WGS sequence"/>
</dbReference>
<organism evidence="2 3">
    <name type="scientific">Ramlibacter henchirensis</name>
    <dbReference type="NCBI Taxonomy" id="204072"/>
    <lineage>
        <taxon>Bacteria</taxon>
        <taxon>Pseudomonadati</taxon>
        <taxon>Pseudomonadota</taxon>
        <taxon>Betaproteobacteria</taxon>
        <taxon>Burkholderiales</taxon>
        <taxon>Comamonadaceae</taxon>
        <taxon>Ramlibacter</taxon>
    </lineage>
</organism>
<feature type="transmembrane region" description="Helical" evidence="1">
    <location>
        <begin position="12"/>
        <end position="35"/>
    </location>
</feature>
<evidence type="ECO:0000256" key="1">
    <source>
        <dbReference type="SAM" id="Phobius"/>
    </source>
</evidence>
<sequence>MKTPDRANALLAEGLTDAVGFLAGVFLAYVAGRLFGFDPLAPGMDRSAIGGIVLAGIGGGAGVQLARRWRARRRKDD</sequence>
<evidence type="ECO:0000313" key="3">
    <source>
        <dbReference type="Proteomes" id="UP000298180"/>
    </source>
</evidence>
<dbReference type="OrthoDB" id="8854084at2"/>
<feature type="transmembrane region" description="Helical" evidence="1">
    <location>
        <begin position="47"/>
        <end position="66"/>
    </location>
</feature>
<keyword evidence="3" id="KW-1185">Reference proteome</keyword>
<gene>
    <name evidence="2" type="ORF">EZ313_07390</name>
</gene>
<name>A0A4Z0C585_9BURK</name>
<dbReference type="AlphaFoldDB" id="A0A4Z0C585"/>
<keyword evidence="1" id="KW-0472">Membrane</keyword>
<protein>
    <submittedName>
        <fullName evidence="2">Uncharacterized protein</fullName>
    </submittedName>
</protein>
<dbReference type="RefSeq" id="WP_135262538.1">
    <property type="nucleotide sequence ID" value="NZ_SMLM01000001.1"/>
</dbReference>
<comment type="caution">
    <text evidence="2">The sequence shown here is derived from an EMBL/GenBank/DDBJ whole genome shotgun (WGS) entry which is preliminary data.</text>
</comment>